<accession>A0A5J4U375</accession>
<comment type="caution">
    <text evidence="1">The sequence shown here is derived from an EMBL/GenBank/DDBJ whole genome shotgun (WGS) entry which is preliminary data.</text>
</comment>
<evidence type="ECO:0000313" key="2">
    <source>
        <dbReference type="Proteomes" id="UP000324800"/>
    </source>
</evidence>
<name>A0A5J4U375_9EUKA</name>
<dbReference type="AlphaFoldDB" id="A0A5J4U375"/>
<dbReference type="OrthoDB" id="6118231at2759"/>
<dbReference type="EMBL" id="SNRW01021174">
    <property type="protein sequence ID" value="KAA6364834.1"/>
    <property type="molecule type" value="Genomic_DNA"/>
</dbReference>
<dbReference type="PANTHER" id="PTHR46060">
    <property type="entry name" value="MARINER MOS1 TRANSPOSASE-LIKE PROTEIN"/>
    <property type="match status" value="1"/>
</dbReference>
<dbReference type="Proteomes" id="UP000324800">
    <property type="component" value="Unassembled WGS sequence"/>
</dbReference>
<protein>
    <submittedName>
        <fullName evidence="1">Uncharacterized protein</fullName>
    </submittedName>
</protein>
<organism evidence="1 2">
    <name type="scientific">Streblomastix strix</name>
    <dbReference type="NCBI Taxonomy" id="222440"/>
    <lineage>
        <taxon>Eukaryota</taxon>
        <taxon>Metamonada</taxon>
        <taxon>Preaxostyla</taxon>
        <taxon>Oxymonadida</taxon>
        <taxon>Streblomastigidae</taxon>
        <taxon>Streblomastix</taxon>
    </lineage>
</organism>
<dbReference type="PANTHER" id="PTHR46060:SF1">
    <property type="entry name" value="MARINER MOS1 TRANSPOSASE-LIKE PROTEIN"/>
    <property type="match status" value="1"/>
</dbReference>
<proteinExistence type="predicted"/>
<sequence>MDQYVHLQRIDSIKYEAILEDHFRKGLDFIATYDDMKKQYADLCPEKNTVYNWEKLFLAFGNITYYTQQPGKPKIKGLGKQIEPYIQQNPSISLRRLHEILGNAKETLARAIDEELDMIKVSKRWVPHNLSRQNLNE</sequence>
<gene>
    <name evidence="1" type="ORF">EZS28_039639</name>
</gene>
<reference evidence="1 2" key="1">
    <citation type="submission" date="2019-03" db="EMBL/GenBank/DDBJ databases">
        <title>Single cell metagenomics reveals metabolic interactions within the superorganism composed of flagellate Streblomastix strix and complex community of Bacteroidetes bacteria on its surface.</title>
        <authorList>
            <person name="Treitli S.C."/>
            <person name="Kolisko M."/>
            <person name="Husnik F."/>
            <person name="Keeling P."/>
            <person name="Hampl V."/>
        </authorList>
    </citation>
    <scope>NUCLEOTIDE SEQUENCE [LARGE SCALE GENOMIC DNA]</scope>
    <source>
        <strain evidence="1">ST1C</strain>
    </source>
</reference>
<evidence type="ECO:0000313" key="1">
    <source>
        <dbReference type="EMBL" id="KAA6364834.1"/>
    </source>
</evidence>
<dbReference type="InterPro" id="IPR052709">
    <property type="entry name" value="Transposase-MT_Hybrid"/>
</dbReference>